<evidence type="ECO:0000313" key="3">
    <source>
        <dbReference type="Proteomes" id="UP000004358"/>
    </source>
</evidence>
<dbReference type="InterPro" id="IPR027558">
    <property type="entry name" value="Pre_pil_HX9DG_C"/>
</dbReference>
<sequence>MKRTAFTLVELLVVIAIIGVLIALLLPAVQQAREAARRMSCKNNIKQIGLACHNYHDTFLRLPRSGSYKSSFFGGAITDRMAGPNVALLPFLEAGNTNDLYDHSQAWDHANNVVMKDKMPPGFVCPSTPNGGAPLSSPDTKSDGFQASDYCYSTTAVEETINPNPASFAGAFKLDSWNKLANITDGLSNTLLVYESAGRDRWRVNNFEMSETLRGLNFYFWGSRGETWTNAISQAPQFGCFLRFAMVMDENDPTGVQPTFVQYAGGYMNVTNACGAPYSFHPGGIQCAFADGSVRFLSESMDRATMVALCSADQGDIAGGY</sequence>
<dbReference type="HOGENOM" id="CLU_041661_0_0_0"/>
<evidence type="ECO:0000259" key="1">
    <source>
        <dbReference type="Pfam" id="PF07596"/>
    </source>
</evidence>
<dbReference type="InterPro" id="IPR045584">
    <property type="entry name" value="Pilin-like"/>
</dbReference>
<proteinExistence type="predicted"/>
<dbReference type="STRING" id="314230.DSM3645_22409"/>
<dbReference type="eggNOG" id="COG2165">
    <property type="taxonomic scope" value="Bacteria"/>
</dbReference>
<dbReference type="Pfam" id="PF07963">
    <property type="entry name" value="N_methyl"/>
    <property type="match status" value="1"/>
</dbReference>
<dbReference type="Gene3D" id="3.30.700.10">
    <property type="entry name" value="Glycoprotein, Type 4 Pilin"/>
    <property type="match status" value="1"/>
</dbReference>
<dbReference type="NCBIfam" id="TIGR02532">
    <property type="entry name" value="IV_pilin_GFxxxE"/>
    <property type="match status" value="1"/>
</dbReference>
<feature type="domain" description="DUF1559" evidence="1">
    <location>
        <begin position="30"/>
        <end position="303"/>
    </location>
</feature>
<comment type="caution">
    <text evidence="2">The sequence shown here is derived from an EMBL/GenBank/DDBJ whole genome shotgun (WGS) entry which is preliminary data.</text>
</comment>
<dbReference type="InterPro" id="IPR011453">
    <property type="entry name" value="DUF1559"/>
</dbReference>
<dbReference type="Proteomes" id="UP000004358">
    <property type="component" value="Unassembled WGS sequence"/>
</dbReference>
<protein>
    <recommendedName>
        <fullName evidence="1">DUF1559 domain-containing protein</fullName>
    </recommendedName>
</protein>
<dbReference type="NCBIfam" id="TIGR04294">
    <property type="entry name" value="pre_pil_HX9DG"/>
    <property type="match status" value="1"/>
</dbReference>
<dbReference type="EMBL" id="AANZ01000012">
    <property type="protein sequence ID" value="EAQ79940.1"/>
    <property type="molecule type" value="Genomic_DNA"/>
</dbReference>
<evidence type="ECO:0000313" key="2">
    <source>
        <dbReference type="EMBL" id="EAQ79940.1"/>
    </source>
</evidence>
<dbReference type="SUPFAM" id="SSF54523">
    <property type="entry name" value="Pili subunits"/>
    <property type="match status" value="1"/>
</dbReference>
<dbReference type="PANTHER" id="PTHR30093">
    <property type="entry name" value="GENERAL SECRETION PATHWAY PROTEIN G"/>
    <property type="match status" value="1"/>
</dbReference>
<accession>A3ZUM5</accession>
<dbReference type="AlphaFoldDB" id="A3ZUM5"/>
<dbReference type="OrthoDB" id="276576at2"/>
<dbReference type="InterPro" id="IPR012902">
    <property type="entry name" value="N_methyl_site"/>
</dbReference>
<dbReference type="Pfam" id="PF07596">
    <property type="entry name" value="SBP_bac_10"/>
    <property type="match status" value="1"/>
</dbReference>
<gene>
    <name evidence="2" type="ORF">DSM3645_22409</name>
</gene>
<reference evidence="2 3" key="1">
    <citation type="submission" date="2006-02" db="EMBL/GenBank/DDBJ databases">
        <authorList>
            <person name="Amann R."/>
            <person name="Ferriera S."/>
            <person name="Johnson J."/>
            <person name="Kravitz S."/>
            <person name="Halpern A."/>
            <person name="Remington K."/>
            <person name="Beeson K."/>
            <person name="Tran B."/>
            <person name="Rogers Y.-H."/>
            <person name="Friedman R."/>
            <person name="Venter J.C."/>
        </authorList>
    </citation>
    <scope>NUCLEOTIDE SEQUENCE [LARGE SCALE GENOMIC DNA]</scope>
    <source>
        <strain evidence="2 3">DSM 3645</strain>
    </source>
</reference>
<name>A3ZUM5_9BACT</name>
<organism evidence="2 3">
    <name type="scientific">Blastopirellula marina DSM 3645</name>
    <dbReference type="NCBI Taxonomy" id="314230"/>
    <lineage>
        <taxon>Bacteria</taxon>
        <taxon>Pseudomonadati</taxon>
        <taxon>Planctomycetota</taxon>
        <taxon>Planctomycetia</taxon>
        <taxon>Pirellulales</taxon>
        <taxon>Pirellulaceae</taxon>
        <taxon>Blastopirellula</taxon>
    </lineage>
</organism>
<dbReference type="RefSeq" id="WP_002652381.1">
    <property type="nucleotide sequence ID" value="NZ_CH672376.1"/>
</dbReference>
<dbReference type="PANTHER" id="PTHR30093:SF2">
    <property type="entry name" value="TYPE II SECRETION SYSTEM PROTEIN H"/>
    <property type="match status" value="1"/>
</dbReference>